<name>A0A7R9QVB6_9ACAR</name>
<dbReference type="EMBL" id="OC929176">
    <property type="protein sequence ID" value="CAD7658124.1"/>
    <property type="molecule type" value="Genomic_DNA"/>
</dbReference>
<organism evidence="1">
    <name type="scientific">Oppiella nova</name>
    <dbReference type="NCBI Taxonomy" id="334625"/>
    <lineage>
        <taxon>Eukaryota</taxon>
        <taxon>Metazoa</taxon>
        <taxon>Ecdysozoa</taxon>
        <taxon>Arthropoda</taxon>
        <taxon>Chelicerata</taxon>
        <taxon>Arachnida</taxon>
        <taxon>Acari</taxon>
        <taxon>Acariformes</taxon>
        <taxon>Sarcoptiformes</taxon>
        <taxon>Oribatida</taxon>
        <taxon>Brachypylina</taxon>
        <taxon>Oppioidea</taxon>
        <taxon>Oppiidae</taxon>
        <taxon>Oppiella</taxon>
    </lineage>
</organism>
<proteinExistence type="predicted"/>
<sequence>MYCRRNEKGLNELEASRISELMEATCFDVGMKKEFIRNAEQNEMRKQLIKENKLKQNKFNALTADSLSVTTNSSDDSNNEKDFFSEIFDDIISISDEELIEQM</sequence>
<evidence type="ECO:0000313" key="1">
    <source>
        <dbReference type="EMBL" id="CAD7658124.1"/>
    </source>
</evidence>
<dbReference type="AlphaFoldDB" id="A0A7R9QVB6"/>
<dbReference type="Proteomes" id="UP000728032">
    <property type="component" value="Unassembled WGS sequence"/>
</dbReference>
<reference evidence="1" key="1">
    <citation type="submission" date="2020-11" db="EMBL/GenBank/DDBJ databases">
        <authorList>
            <person name="Tran Van P."/>
        </authorList>
    </citation>
    <scope>NUCLEOTIDE SEQUENCE</scope>
</reference>
<evidence type="ECO:0000313" key="2">
    <source>
        <dbReference type="Proteomes" id="UP000728032"/>
    </source>
</evidence>
<dbReference type="EMBL" id="CAJPVJ010014351">
    <property type="protein sequence ID" value="CAG2175310.1"/>
    <property type="molecule type" value="Genomic_DNA"/>
</dbReference>
<feature type="non-terminal residue" evidence="1">
    <location>
        <position position="1"/>
    </location>
</feature>
<keyword evidence="2" id="KW-1185">Reference proteome</keyword>
<protein>
    <submittedName>
        <fullName evidence="1">Uncharacterized protein</fullName>
    </submittedName>
</protein>
<gene>
    <name evidence="1" type="ORF">ONB1V03_LOCUS14749</name>
</gene>
<accession>A0A7R9QVB6</accession>